<proteinExistence type="predicted"/>
<dbReference type="AlphaFoldDB" id="A0AAX4JA95"/>
<evidence type="ECO:0000256" key="1">
    <source>
        <dbReference type="ARBA" id="ARBA00022942"/>
    </source>
</evidence>
<dbReference type="GeneID" id="90540639"/>
<dbReference type="KEGG" id="vnx:VNE69_03043"/>
<dbReference type="Gene3D" id="3.60.20.10">
    <property type="entry name" value="Glutamine Phosphoribosylpyrophosphate, subunit 1, domain 1"/>
    <property type="match status" value="1"/>
</dbReference>
<dbReference type="PANTHER" id="PTHR11599">
    <property type="entry name" value="PROTEASOME SUBUNIT ALPHA/BETA"/>
    <property type="match status" value="1"/>
</dbReference>
<dbReference type="SUPFAM" id="SSF56235">
    <property type="entry name" value="N-terminal nucleophile aminohydrolases (Ntn hydrolases)"/>
    <property type="match status" value="1"/>
</dbReference>
<dbReference type="InterPro" id="IPR050115">
    <property type="entry name" value="Proteasome_alpha"/>
</dbReference>
<protein>
    <submittedName>
        <fullName evidence="2">Proteasome subunit PSA7 (PSA7)</fullName>
    </submittedName>
</protein>
<keyword evidence="3" id="KW-1185">Reference proteome</keyword>
<sequence>MAILDVDTVYTNTGDILQIGYAQKAADNGNTAICMKNKKGLIMIAEKPIESKLYVSEKNFRIKKVNNSIFQISSGIETDLVYINENLKNNLISEKHSNDMDVSHESVRNQIVNIIHQFTRYSGVRPIGINLLTCSKYKNEYKILQTDCTGKSLFFKSSVIGKGSRIVKTELEKLNLENMEIRDLVENGIRILYKSYDPLKDKPFDIEIGIMCEETNGEFVRLEKNQYSEIIEKYKDFSVDGEE</sequence>
<evidence type="ECO:0000313" key="3">
    <source>
        <dbReference type="Proteomes" id="UP001334084"/>
    </source>
</evidence>
<reference evidence="2" key="1">
    <citation type="journal article" date="2024" name="BMC Genomics">
        <title>Functional annotation of a divergent genome using sequence and structure-based similarity.</title>
        <authorList>
            <person name="Svedberg D."/>
            <person name="Winiger R.R."/>
            <person name="Berg A."/>
            <person name="Sharma H."/>
            <person name="Tellgren-Roth C."/>
            <person name="Debrunner-Vossbrinck B.A."/>
            <person name="Vossbrinck C.R."/>
            <person name="Barandun J."/>
        </authorList>
    </citation>
    <scope>NUCLEOTIDE SEQUENCE</scope>
    <source>
        <strain evidence="2">Illinois isolate</strain>
    </source>
</reference>
<evidence type="ECO:0000313" key="2">
    <source>
        <dbReference type="EMBL" id="WUR02822.1"/>
    </source>
</evidence>
<dbReference type="Proteomes" id="UP001334084">
    <property type="component" value="Chromosome 3"/>
</dbReference>
<organism evidence="2 3">
    <name type="scientific">Vairimorpha necatrix</name>
    <dbReference type="NCBI Taxonomy" id="6039"/>
    <lineage>
        <taxon>Eukaryota</taxon>
        <taxon>Fungi</taxon>
        <taxon>Fungi incertae sedis</taxon>
        <taxon>Microsporidia</taxon>
        <taxon>Nosematidae</taxon>
        <taxon>Vairimorpha</taxon>
    </lineage>
</organism>
<dbReference type="GO" id="GO:0051603">
    <property type="term" value="P:proteolysis involved in protein catabolic process"/>
    <property type="evidence" value="ECO:0007669"/>
    <property type="project" value="InterPro"/>
</dbReference>
<dbReference type="Pfam" id="PF00227">
    <property type="entry name" value="Proteasome"/>
    <property type="match status" value="1"/>
</dbReference>
<keyword evidence="1 2" id="KW-0647">Proteasome</keyword>
<name>A0AAX4JA95_9MICR</name>
<gene>
    <name evidence="2" type="ORF">VNE69_03043</name>
</gene>
<dbReference type="RefSeq" id="XP_065328967.1">
    <property type="nucleotide sequence ID" value="XM_065472895.1"/>
</dbReference>
<dbReference type="EMBL" id="CP142728">
    <property type="protein sequence ID" value="WUR02822.1"/>
    <property type="molecule type" value="Genomic_DNA"/>
</dbReference>
<accession>A0AAX4JA95</accession>
<dbReference type="GO" id="GO:0005839">
    <property type="term" value="C:proteasome core complex"/>
    <property type="evidence" value="ECO:0007669"/>
    <property type="project" value="InterPro"/>
</dbReference>
<dbReference type="InterPro" id="IPR001353">
    <property type="entry name" value="Proteasome_sua/b"/>
</dbReference>
<dbReference type="InterPro" id="IPR029055">
    <property type="entry name" value="Ntn_hydrolases_N"/>
</dbReference>